<comment type="caution">
    <text evidence="5">The sequence shown here is derived from an EMBL/GenBank/DDBJ whole genome shotgun (WGS) entry which is preliminary data.</text>
</comment>
<dbReference type="Gene3D" id="1.10.10.60">
    <property type="entry name" value="Homeodomain-like"/>
    <property type="match status" value="1"/>
</dbReference>
<protein>
    <submittedName>
        <fullName evidence="5">Helix-turn-helix transcriptional regulator</fullName>
    </submittedName>
</protein>
<dbReference type="Pfam" id="PF02311">
    <property type="entry name" value="AraC_binding"/>
    <property type="match status" value="1"/>
</dbReference>
<organism evidence="5 6">
    <name type="scientific">Nocardioides luti</name>
    <dbReference type="NCBI Taxonomy" id="2761101"/>
    <lineage>
        <taxon>Bacteria</taxon>
        <taxon>Bacillati</taxon>
        <taxon>Actinomycetota</taxon>
        <taxon>Actinomycetes</taxon>
        <taxon>Propionibacteriales</taxon>
        <taxon>Nocardioidaceae</taxon>
        <taxon>Nocardioides</taxon>
    </lineage>
</organism>
<dbReference type="InterPro" id="IPR009057">
    <property type="entry name" value="Homeodomain-like_sf"/>
</dbReference>
<reference evidence="5 6" key="1">
    <citation type="submission" date="2020-08" db="EMBL/GenBank/DDBJ databases">
        <authorList>
            <person name="Seo M.-J."/>
        </authorList>
    </citation>
    <scope>NUCLEOTIDE SEQUENCE [LARGE SCALE GENOMIC DNA]</scope>
    <source>
        <strain evidence="5 6">KIGAM211</strain>
    </source>
</reference>
<keyword evidence="2" id="KW-0238">DNA-binding</keyword>
<keyword evidence="6" id="KW-1185">Reference proteome</keyword>
<dbReference type="Proteomes" id="UP000523955">
    <property type="component" value="Unassembled WGS sequence"/>
</dbReference>
<accession>A0A7X0RD47</accession>
<keyword evidence="3" id="KW-0804">Transcription</keyword>
<dbReference type="Pfam" id="PF12833">
    <property type="entry name" value="HTH_18"/>
    <property type="match status" value="1"/>
</dbReference>
<dbReference type="InterPro" id="IPR050204">
    <property type="entry name" value="AraC_XylS_family_regulators"/>
</dbReference>
<evidence type="ECO:0000313" key="5">
    <source>
        <dbReference type="EMBL" id="MBB6626027.1"/>
    </source>
</evidence>
<keyword evidence="1" id="KW-0805">Transcription regulation</keyword>
<dbReference type="SMART" id="SM00342">
    <property type="entry name" value="HTH_ARAC"/>
    <property type="match status" value="1"/>
</dbReference>
<dbReference type="GO" id="GO:0003700">
    <property type="term" value="F:DNA-binding transcription factor activity"/>
    <property type="evidence" value="ECO:0007669"/>
    <property type="project" value="InterPro"/>
</dbReference>
<dbReference type="RefSeq" id="WP_185251342.1">
    <property type="nucleotide sequence ID" value="NZ_JACKXE010000001.1"/>
</dbReference>
<dbReference type="AlphaFoldDB" id="A0A7X0RD47"/>
<evidence type="ECO:0000256" key="3">
    <source>
        <dbReference type="ARBA" id="ARBA00023163"/>
    </source>
</evidence>
<dbReference type="PANTHER" id="PTHR46796">
    <property type="entry name" value="HTH-TYPE TRANSCRIPTIONAL ACTIVATOR RHAS-RELATED"/>
    <property type="match status" value="1"/>
</dbReference>
<evidence type="ECO:0000256" key="2">
    <source>
        <dbReference type="ARBA" id="ARBA00023125"/>
    </source>
</evidence>
<gene>
    <name evidence="5" type="ORF">H5V45_01720</name>
</gene>
<dbReference type="PROSITE" id="PS01124">
    <property type="entry name" value="HTH_ARAC_FAMILY_2"/>
    <property type="match status" value="1"/>
</dbReference>
<dbReference type="InterPro" id="IPR018060">
    <property type="entry name" value="HTH_AraC"/>
</dbReference>
<dbReference type="PANTHER" id="PTHR46796:SF6">
    <property type="entry name" value="ARAC SUBFAMILY"/>
    <property type="match status" value="1"/>
</dbReference>
<dbReference type="SUPFAM" id="SSF46689">
    <property type="entry name" value="Homeodomain-like"/>
    <property type="match status" value="1"/>
</dbReference>
<feature type="domain" description="HTH araC/xylS-type" evidence="4">
    <location>
        <begin position="182"/>
        <end position="280"/>
    </location>
</feature>
<proteinExistence type="predicted"/>
<evidence type="ECO:0000259" key="4">
    <source>
        <dbReference type="PROSITE" id="PS01124"/>
    </source>
</evidence>
<evidence type="ECO:0000313" key="6">
    <source>
        <dbReference type="Proteomes" id="UP000523955"/>
    </source>
</evidence>
<dbReference type="EMBL" id="JACKXE010000001">
    <property type="protein sequence ID" value="MBB6626027.1"/>
    <property type="molecule type" value="Genomic_DNA"/>
</dbReference>
<dbReference type="InterPro" id="IPR003313">
    <property type="entry name" value="AraC-bd"/>
</dbReference>
<name>A0A7X0RD47_9ACTN</name>
<evidence type="ECO:0000256" key="1">
    <source>
        <dbReference type="ARBA" id="ARBA00023015"/>
    </source>
</evidence>
<dbReference type="GO" id="GO:0043565">
    <property type="term" value="F:sequence-specific DNA binding"/>
    <property type="evidence" value="ECO:0007669"/>
    <property type="project" value="InterPro"/>
</dbReference>
<sequence>MRHDEPIRRVGFAAGMGQVPGCEVMSVADLRERAPAEEFRRPQRLAFHFLVVVDEGAGRHLVDFEEVALPPGSVLWARAGQVHQWGDMTAYDGTVVIFEAAFLDAVPECGDVLDRPRSPVLVGEAAAPLARRVRDLVAVAEDPRPLAGATRAAVLRLLLAATLLDFSSRADEARRVRSPVFDELVDDVERHFRSERDVTAYAARLGYSTRTLARATRAATGQSPKELVDERVMLEARRLLAHGELGIGRIAEHLGFGEASNFTKFFRQRAGALPSEVRRSFRAG</sequence>
<dbReference type="SUPFAM" id="SSF51215">
    <property type="entry name" value="Regulatory protein AraC"/>
    <property type="match status" value="1"/>
</dbReference>
<dbReference type="InterPro" id="IPR037923">
    <property type="entry name" value="HTH-like"/>
</dbReference>